<protein>
    <recommendedName>
        <fullName evidence="4">Transposase</fullName>
    </recommendedName>
</protein>
<reference evidence="3" key="1">
    <citation type="submission" date="2013-08" db="EMBL/GenBank/DDBJ databases">
        <title>Intrasporangium oryzae NRRL B-24470.</title>
        <authorList>
            <person name="Liu H."/>
            <person name="Wang G."/>
        </authorList>
    </citation>
    <scope>NUCLEOTIDE SEQUENCE [LARGE SCALE GENOMIC DNA]</scope>
    <source>
        <strain evidence="3">Q5-1</strain>
    </source>
</reference>
<keyword evidence="3" id="KW-1185">Reference proteome</keyword>
<dbReference type="Proteomes" id="UP000019494">
    <property type="component" value="Unassembled WGS sequence"/>
</dbReference>
<dbReference type="RefSeq" id="WP_051518745.1">
    <property type="nucleotide sequence ID" value="NZ_AWQS01000204.1"/>
</dbReference>
<evidence type="ECO:0008006" key="4">
    <source>
        <dbReference type="Google" id="ProtNLM"/>
    </source>
</evidence>
<dbReference type="OrthoDB" id="52928at2"/>
<sequence length="103" mass="11553">MTDPDPHVVIQDDGQQQADARAFGEKFFGYYNHEHRHSGIGLHTPASVHHGTAGHVRALRQATLDAAYQGRPERFGHRRPTPPKLPDQAWINQPSREALIQTS</sequence>
<gene>
    <name evidence="2" type="ORF">N864_09490</name>
</gene>
<dbReference type="PATRIC" id="fig|584657.3.peg.3451"/>
<accession>W9GF46</accession>
<feature type="compositionally biased region" description="Polar residues" evidence="1">
    <location>
        <begin position="90"/>
        <end position="103"/>
    </location>
</feature>
<feature type="region of interest" description="Disordered" evidence="1">
    <location>
        <begin position="70"/>
        <end position="103"/>
    </location>
</feature>
<proteinExistence type="predicted"/>
<organism evidence="2 3">
    <name type="scientific">Intrasporangium chromatireducens Q5-1</name>
    <dbReference type="NCBI Taxonomy" id="584657"/>
    <lineage>
        <taxon>Bacteria</taxon>
        <taxon>Bacillati</taxon>
        <taxon>Actinomycetota</taxon>
        <taxon>Actinomycetes</taxon>
        <taxon>Micrococcales</taxon>
        <taxon>Intrasporangiaceae</taxon>
        <taxon>Intrasporangium</taxon>
    </lineage>
</organism>
<name>W9GF46_9MICO</name>
<evidence type="ECO:0000313" key="3">
    <source>
        <dbReference type="Proteomes" id="UP000019494"/>
    </source>
</evidence>
<dbReference type="EMBL" id="AWQS01000204">
    <property type="protein sequence ID" value="EWT04675.1"/>
    <property type="molecule type" value="Genomic_DNA"/>
</dbReference>
<evidence type="ECO:0000313" key="2">
    <source>
        <dbReference type="EMBL" id="EWT04675.1"/>
    </source>
</evidence>
<evidence type="ECO:0000256" key="1">
    <source>
        <dbReference type="SAM" id="MobiDB-lite"/>
    </source>
</evidence>
<comment type="caution">
    <text evidence="2">The sequence shown here is derived from an EMBL/GenBank/DDBJ whole genome shotgun (WGS) entry which is preliminary data.</text>
</comment>
<dbReference type="AlphaFoldDB" id="W9GF46"/>